<gene>
    <name evidence="2" type="primary">40</name>
    <name evidence="2" type="ORF">SONNY_40</name>
</gene>
<organism evidence="2 3">
    <name type="scientific">Arthrobacter phage Sonny</name>
    <dbReference type="NCBI Taxonomy" id="1772315"/>
    <lineage>
        <taxon>Viruses</taxon>
        <taxon>Duplodnaviria</taxon>
        <taxon>Heunggongvirae</taxon>
        <taxon>Uroviricota</taxon>
        <taxon>Caudoviricetes</taxon>
        <taxon>Berryhillviridae</taxon>
        <taxon>Marthavirus</taxon>
        <taxon>Marthavirus shade</taxon>
    </lineage>
</organism>
<dbReference type="RefSeq" id="YP_009601750.1">
    <property type="nucleotide sequence ID" value="NC_041933.1"/>
</dbReference>
<dbReference type="EMBL" id="KU160665">
    <property type="protein sequence ID" value="ALY10308.1"/>
    <property type="molecule type" value="Genomic_DNA"/>
</dbReference>
<name>A0A0U4JK33_9CAUD</name>
<protein>
    <submittedName>
        <fullName evidence="2">Uncharacterized protein</fullName>
    </submittedName>
</protein>
<feature type="region of interest" description="Disordered" evidence="1">
    <location>
        <begin position="191"/>
        <end position="280"/>
    </location>
</feature>
<evidence type="ECO:0000313" key="2">
    <source>
        <dbReference type="EMBL" id="ALY10308.1"/>
    </source>
</evidence>
<dbReference type="KEGG" id="vg:40077597"/>
<evidence type="ECO:0000256" key="1">
    <source>
        <dbReference type="SAM" id="MobiDB-lite"/>
    </source>
</evidence>
<reference evidence="2 3" key="1">
    <citation type="submission" date="2015-11" db="EMBL/GenBank/DDBJ databases">
        <authorList>
            <person name="Lee I.Y."/>
            <person name="Guerrero C.A."/>
            <person name="Bowman C.A."/>
            <person name="Russell D.A."/>
            <person name="Pope W.H."/>
            <person name="Jacobs-Sera D."/>
            <person name="Hendrix R.W."/>
            <person name="Hatfull G.F."/>
        </authorList>
    </citation>
    <scope>NUCLEOTIDE SEQUENCE [LARGE SCALE GENOMIC DNA]</scope>
</reference>
<sequence length="280" mass="31149">MRVTQMHKINKEQAVALTKLVTSLQPGWAPEDFMQELARHREQDDFPRFVSRIVEGALMGEAIEDSFVLPPAHMCPVSDTPDEAWLRGEPNVVVVNEDDITQSRLLSKPKLDTPAARPPNDDPNNWRNRFAREIDKGKQQRQADLLQNRADAPEERTRCAVIPSGALADAIAATVALPTAASAYMQHQDDQGYYPESAPAVSDERQGVPTNDAAPPLAEVPSAAPTRFTAMQPTETDEERKEREARAHRKMLLAAQAKRDKEQSGYSGRNAGWNDHNPDK</sequence>
<evidence type="ECO:0000313" key="3">
    <source>
        <dbReference type="Proteomes" id="UP000226440"/>
    </source>
</evidence>
<proteinExistence type="predicted"/>
<dbReference type="GeneID" id="40077597"/>
<dbReference type="Proteomes" id="UP000226440">
    <property type="component" value="Genome"/>
</dbReference>
<accession>A0A0U4JK33</accession>